<dbReference type="SUPFAM" id="SSF141523">
    <property type="entry name" value="L,D-transpeptidase catalytic domain-like"/>
    <property type="match status" value="1"/>
</dbReference>
<protein>
    <recommendedName>
        <fullName evidence="11">L,D-TPase catalytic domain-containing protein</fullName>
    </recommendedName>
</protein>
<proteinExistence type="inferred from homology"/>
<dbReference type="GO" id="GO:0018104">
    <property type="term" value="P:peptidoglycan-protein cross-linking"/>
    <property type="evidence" value="ECO:0007669"/>
    <property type="project" value="TreeGrafter"/>
</dbReference>
<dbReference type="Proteomes" id="UP000177187">
    <property type="component" value="Unassembled WGS sequence"/>
</dbReference>
<feature type="domain" description="L,D-TPase catalytic" evidence="11">
    <location>
        <begin position="156"/>
        <end position="277"/>
    </location>
</feature>
<feature type="active site" description="Nucleophile" evidence="9">
    <location>
        <position position="253"/>
    </location>
</feature>
<dbReference type="InterPro" id="IPR050979">
    <property type="entry name" value="LD-transpeptidase"/>
</dbReference>
<keyword evidence="10" id="KW-0732">Signal</keyword>
<dbReference type="InterPro" id="IPR005490">
    <property type="entry name" value="LD_TPept_cat_dom"/>
</dbReference>
<keyword evidence="5" id="KW-0378">Hydrolase</keyword>
<organism evidence="12 13">
    <name type="scientific">Candidatus Coatesbacteria bacterium RBG_13_66_14</name>
    <dbReference type="NCBI Taxonomy" id="1817816"/>
    <lineage>
        <taxon>Bacteria</taxon>
        <taxon>Candidatus Coatesiibacteriota</taxon>
    </lineage>
</organism>
<dbReference type="PROSITE" id="PS51257">
    <property type="entry name" value="PROKAR_LIPOPROTEIN"/>
    <property type="match status" value="1"/>
</dbReference>
<feature type="signal peptide" evidence="10">
    <location>
        <begin position="1"/>
        <end position="21"/>
    </location>
</feature>
<dbReference type="Gene3D" id="2.40.440.10">
    <property type="entry name" value="L,D-transpeptidase catalytic domain-like"/>
    <property type="match status" value="1"/>
</dbReference>
<dbReference type="InterPro" id="IPR038063">
    <property type="entry name" value="Transpep_catalytic_dom"/>
</dbReference>
<dbReference type="GO" id="GO:0005576">
    <property type="term" value="C:extracellular region"/>
    <property type="evidence" value="ECO:0007669"/>
    <property type="project" value="TreeGrafter"/>
</dbReference>
<dbReference type="CDD" id="cd16913">
    <property type="entry name" value="YkuD_like"/>
    <property type="match status" value="1"/>
</dbReference>
<evidence type="ECO:0000256" key="5">
    <source>
        <dbReference type="ARBA" id="ARBA00022801"/>
    </source>
</evidence>
<evidence type="ECO:0000256" key="6">
    <source>
        <dbReference type="ARBA" id="ARBA00022960"/>
    </source>
</evidence>
<evidence type="ECO:0000256" key="2">
    <source>
        <dbReference type="ARBA" id="ARBA00005992"/>
    </source>
</evidence>
<dbReference type="AlphaFoldDB" id="A0A1F5EXK5"/>
<dbReference type="GO" id="GO:0071972">
    <property type="term" value="F:peptidoglycan L,D-transpeptidase activity"/>
    <property type="evidence" value="ECO:0007669"/>
    <property type="project" value="TreeGrafter"/>
</dbReference>
<dbReference type="PROSITE" id="PS52029">
    <property type="entry name" value="LD_TPASE"/>
    <property type="match status" value="1"/>
</dbReference>
<evidence type="ECO:0000313" key="12">
    <source>
        <dbReference type="EMBL" id="OGD72122.1"/>
    </source>
</evidence>
<dbReference type="Pfam" id="PF03734">
    <property type="entry name" value="YkuD"/>
    <property type="match status" value="1"/>
</dbReference>
<reference evidence="12 13" key="1">
    <citation type="journal article" date="2016" name="Nat. Commun.">
        <title>Thousands of microbial genomes shed light on interconnected biogeochemical processes in an aquifer system.</title>
        <authorList>
            <person name="Anantharaman K."/>
            <person name="Brown C.T."/>
            <person name="Hug L.A."/>
            <person name="Sharon I."/>
            <person name="Castelle C.J."/>
            <person name="Probst A.J."/>
            <person name="Thomas B.C."/>
            <person name="Singh A."/>
            <person name="Wilkins M.J."/>
            <person name="Karaoz U."/>
            <person name="Brodie E.L."/>
            <person name="Williams K.H."/>
            <person name="Hubbard S.S."/>
            <person name="Banfield J.F."/>
        </authorList>
    </citation>
    <scope>NUCLEOTIDE SEQUENCE [LARGE SCALE GENOMIC DNA]</scope>
</reference>
<comment type="similarity">
    <text evidence="2">Belongs to the YkuD family.</text>
</comment>
<keyword evidence="4" id="KW-0808">Transferase</keyword>
<comment type="caution">
    <text evidence="12">The sequence shown here is derived from an EMBL/GenBank/DDBJ whole genome shotgun (WGS) entry which is preliminary data.</text>
</comment>
<dbReference type="GO" id="GO:0071555">
    <property type="term" value="P:cell wall organization"/>
    <property type="evidence" value="ECO:0007669"/>
    <property type="project" value="UniProtKB-UniRule"/>
</dbReference>
<evidence type="ECO:0000256" key="9">
    <source>
        <dbReference type="PROSITE-ProRule" id="PRU01373"/>
    </source>
</evidence>
<name>A0A1F5EXK5_9BACT</name>
<evidence type="ECO:0000256" key="7">
    <source>
        <dbReference type="ARBA" id="ARBA00022984"/>
    </source>
</evidence>
<evidence type="ECO:0000259" key="11">
    <source>
        <dbReference type="PROSITE" id="PS52029"/>
    </source>
</evidence>
<dbReference type="PANTHER" id="PTHR30582:SF24">
    <property type="entry name" value="L,D-TRANSPEPTIDASE ERFK_SRFK-RELATED"/>
    <property type="match status" value="1"/>
</dbReference>
<dbReference type="GO" id="GO:0008360">
    <property type="term" value="P:regulation of cell shape"/>
    <property type="evidence" value="ECO:0007669"/>
    <property type="project" value="UniProtKB-UniRule"/>
</dbReference>
<gene>
    <name evidence="12" type="ORF">A2Y64_09325</name>
</gene>
<keyword evidence="6 9" id="KW-0133">Cell shape</keyword>
<feature type="chain" id="PRO_5009518425" description="L,D-TPase catalytic domain-containing protein" evidence="10">
    <location>
        <begin position="22"/>
        <end position="278"/>
    </location>
</feature>
<comment type="pathway">
    <text evidence="1 9">Cell wall biogenesis; peptidoglycan biosynthesis.</text>
</comment>
<keyword evidence="7 9" id="KW-0573">Peptidoglycan synthesis</keyword>
<dbReference type="EMBL" id="MFAF01000131">
    <property type="protein sequence ID" value="OGD72122.1"/>
    <property type="molecule type" value="Genomic_DNA"/>
</dbReference>
<dbReference type="PANTHER" id="PTHR30582">
    <property type="entry name" value="L,D-TRANSPEPTIDASE"/>
    <property type="match status" value="1"/>
</dbReference>
<sequence>MKSVVRTILALLFLAGVTACGGSDPGGAPPLAPPRLLLLVERAEGGSDAALEAGLSTLANDTAARGWRITLPADGVPERTLVLYEPAYGAVARDLALLFSLGEDRLVAVPPGAQEAAVVLRFGSDYDLESLAPRPGGEPPVVSPDELAEMGYAEGTVVYVDISECRATLFVDGAAVKTWPVAVGGPSSPTPPGVYEIVRLKEDPTWSWEGRSYPPDDPENGLGSRWIGIDLPTYGMHGTNEPDLIGTAVSHGCVRSLNSDVEEVFGYLSLGDTVIWAE</sequence>
<dbReference type="STRING" id="1817816.A2Y64_09325"/>
<evidence type="ECO:0000256" key="10">
    <source>
        <dbReference type="SAM" id="SignalP"/>
    </source>
</evidence>
<dbReference type="GO" id="GO:0016757">
    <property type="term" value="F:glycosyltransferase activity"/>
    <property type="evidence" value="ECO:0007669"/>
    <property type="project" value="UniProtKB-KW"/>
</dbReference>
<evidence type="ECO:0000256" key="1">
    <source>
        <dbReference type="ARBA" id="ARBA00004752"/>
    </source>
</evidence>
<evidence type="ECO:0000256" key="4">
    <source>
        <dbReference type="ARBA" id="ARBA00022679"/>
    </source>
</evidence>
<keyword evidence="8 9" id="KW-0961">Cell wall biogenesis/degradation</keyword>
<evidence type="ECO:0000256" key="8">
    <source>
        <dbReference type="ARBA" id="ARBA00023316"/>
    </source>
</evidence>
<dbReference type="UniPathway" id="UPA00219"/>
<evidence type="ECO:0000313" key="13">
    <source>
        <dbReference type="Proteomes" id="UP000177187"/>
    </source>
</evidence>
<evidence type="ECO:0000256" key="3">
    <source>
        <dbReference type="ARBA" id="ARBA00022676"/>
    </source>
</evidence>
<feature type="active site" description="Proton donor/acceptor" evidence="9">
    <location>
        <position position="237"/>
    </location>
</feature>
<keyword evidence="3" id="KW-0328">Glycosyltransferase</keyword>
<accession>A0A1F5EXK5</accession>